<dbReference type="Proteomes" id="UP001202180">
    <property type="component" value="Unassembled WGS sequence"/>
</dbReference>
<dbReference type="PROSITE" id="PS00122">
    <property type="entry name" value="CARBOXYLESTERASE_B_1"/>
    <property type="match status" value="1"/>
</dbReference>
<reference evidence="5 6" key="1">
    <citation type="submission" date="2022-04" db="EMBL/GenBank/DDBJ databases">
        <title>Spirosoma sp. strain RP8 genome sequencing and assembly.</title>
        <authorList>
            <person name="Jung Y."/>
        </authorList>
    </citation>
    <scope>NUCLEOTIDE SEQUENCE [LARGE SCALE GENOMIC DNA]</scope>
    <source>
        <strain evidence="5 6">RP8</strain>
    </source>
</reference>
<dbReference type="InterPro" id="IPR000997">
    <property type="entry name" value="Cholinesterase"/>
</dbReference>
<dbReference type="InterPro" id="IPR050309">
    <property type="entry name" value="Type-B_Carboxylest/Lipase"/>
</dbReference>
<evidence type="ECO:0000256" key="1">
    <source>
        <dbReference type="ARBA" id="ARBA00005964"/>
    </source>
</evidence>
<dbReference type="EMBL" id="JALPRF010000003">
    <property type="protein sequence ID" value="MCK8494405.1"/>
    <property type="molecule type" value="Genomic_DNA"/>
</dbReference>
<dbReference type="PANTHER" id="PTHR11559">
    <property type="entry name" value="CARBOXYLESTERASE"/>
    <property type="match status" value="1"/>
</dbReference>
<dbReference type="InterPro" id="IPR019826">
    <property type="entry name" value="Carboxylesterase_B_AS"/>
</dbReference>
<organism evidence="5 6">
    <name type="scientific">Spirosoma liriopis</name>
    <dbReference type="NCBI Taxonomy" id="2937440"/>
    <lineage>
        <taxon>Bacteria</taxon>
        <taxon>Pseudomonadati</taxon>
        <taxon>Bacteroidota</taxon>
        <taxon>Cytophagia</taxon>
        <taxon>Cytophagales</taxon>
        <taxon>Cytophagaceae</taxon>
        <taxon>Spirosoma</taxon>
    </lineage>
</organism>
<keyword evidence="2 3" id="KW-0378">Hydrolase</keyword>
<comment type="similarity">
    <text evidence="1 3">Belongs to the type-B carboxylesterase/lipase family.</text>
</comment>
<name>A0ABT0HSB2_9BACT</name>
<evidence type="ECO:0000259" key="4">
    <source>
        <dbReference type="Pfam" id="PF00135"/>
    </source>
</evidence>
<dbReference type="InterPro" id="IPR029058">
    <property type="entry name" value="AB_hydrolase_fold"/>
</dbReference>
<evidence type="ECO:0000313" key="5">
    <source>
        <dbReference type="EMBL" id="MCK8494405.1"/>
    </source>
</evidence>
<accession>A0ABT0HSB2</accession>
<dbReference type="SUPFAM" id="SSF53474">
    <property type="entry name" value="alpha/beta-Hydrolases"/>
    <property type="match status" value="1"/>
</dbReference>
<evidence type="ECO:0000256" key="2">
    <source>
        <dbReference type="ARBA" id="ARBA00022801"/>
    </source>
</evidence>
<dbReference type="EC" id="3.1.1.-" evidence="3"/>
<evidence type="ECO:0000313" key="6">
    <source>
        <dbReference type="Proteomes" id="UP001202180"/>
    </source>
</evidence>
<dbReference type="Pfam" id="PF00135">
    <property type="entry name" value="COesterase"/>
    <property type="match status" value="1"/>
</dbReference>
<protein>
    <recommendedName>
        <fullName evidence="3">Carboxylic ester hydrolase</fullName>
        <ecNumber evidence="3">3.1.1.-</ecNumber>
    </recommendedName>
</protein>
<comment type="caution">
    <text evidence="5">The sequence shown here is derived from an EMBL/GenBank/DDBJ whole genome shotgun (WGS) entry which is preliminary data.</text>
</comment>
<dbReference type="PRINTS" id="PR00878">
    <property type="entry name" value="CHOLNESTRASE"/>
</dbReference>
<sequence length="464" mass="50186">MSTADSALVAFKGIPFAAPPISNLRWQPPQPALKWEGVKACTDFGPSPMQPTPAPFGVYTPEFLVPAEPISEDCLYLNVWTGAKSSSEKRPVFVWLYGGAFSSGGSAVPIYDGEALARKGVIFVSINYRVGIFGFFAHPDLSKESSTKTSGNYGLLDQIAALQWIQRNIAAFGGDPANVTIAGQSAGSRSVNCLLASPLARGLFHKAIAESGSSVLANSTINTTSLLKAEEQGVTVATALHASSPDKLRAIPAQELLQQVQERFGPIVDGYVLPQSIATIFGSGEQTKVPLLTGWNADDGGAPTDRKQDEFRRDLQRQYGAFADDVLRYYPASTDEQAGASQAALHRDLTYALPTYKLAQMQSETGKSPVYVYHFAHKPPATGNFLQYGAFHTAEVAYALNNLAFLKRPWQAIDRELANQLSSYWVNFAKTGNPNGSNLPQWPSYTVTNADIMLFGDKPIAQKH</sequence>
<gene>
    <name evidence="5" type="ORF">M0L20_21230</name>
</gene>
<dbReference type="InterPro" id="IPR002018">
    <property type="entry name" value="CarbesteraseB"/>
</dbReference>
<dbReference type="Gene3D" id="3.40.50.1820">
    <property type="entry name" value="alpha/beta hydrolase"/>
    <property type="match status" value="1"/>
</dbReference>
<proteinExistence type="inferred from homology"/>
<feature type="domain" description="Carboxylesterase type B" evidence="4">
    <location>
        <begin position="7"/>
        <end position="459"/>
    </location>
</feature>
<evidence type="ECO:0000256" key="3">
    <source>
        <dbReference type="RuleBase" id="RU361235"/>
    </source>
</evidence>
<keyword evidence="6" id="KW-1185">Reference proteome</keyword>